<dbReference type="InterPro" id="IPR011333">
    <property type="entry name" value="SKP1/BTB/POZ_sf"/>
</dbReference>
<feature type="coiled-coil region" evidence="1">
    <location>
        <begin position="226"/>
        <end position="257"/>
    </location>
</feature>
<evidence type="ECO:0000259" key="2">
    <source>
        <dbReference type="PROSITE" id="PS50097"/>
    </source>
</evidence>
<dbReference type="Gene3D" id="3.30.710.10">
    <property type="entry name" value="Potassium Channel Kv1.1, Chain A"/>
    <property type="match status" value="2"/>
</dbReference>
<keyword evidence="1" id="KW-0175">Coiled coil</keyword>
<feature type="coiled-coil region" evidence="1">
    <location>
        <begin position="837"/>
        <end position="864"/>
    </location>
</feature>
<proteinExistence type="predicted"/>
<dbReference type="SMART" id="SM00225">
    <property type="entry name" value="BTB"/>
    <property type="match status" value="2"/>
</dbReference>
<dbReference type="SUPFAM" id="SSF52058">
    <property type="entry name" value="L domain-like"/>
    <property type="match status" value="1"/>
</dbReference>
<reference evidence="3" key="1">
    <citation type="submission" date="2022-01" db="EMBL/GenBank/DDBJ databases">
        <authorList>
            <person name="King R."/>
        </authorList>
    </citation>
    <scope>NUCLEOTIDE SEQUENCE</scope>
</reference>
<accession>A0A9N9WVT4</accession>
<feature type="domain" description="BTB" evidence="2">
    <location>
        <begin position="687"/>
        <end position="751"/>
    </location>
</feature>
<dbReference type="CDD" id="cd18186">
    <property type="entry name" value="BTB_POZ_ZBTB_KLHL-like"/>
    <property type="match status" value="2"/>
</dbReference>
<dbReference type="InterPro" id="IPR032675">
    <property type="entry name" value="LRR_dom_sf"/>
</dbReference>
<dbReference type="Proteomes" id="UP001153620">
    <property type="component" value="Chromosome 4"/>
</dbReference>
<gene>
    <name evidence="3" type="ORF">CHIRRI_LOCUS13989</name>
</gene>
<dbReference type="EMBL" id="OU895880">
    <property type="protein sequence ID" value="CAG9811180.1"/>
    <property type="molecule type" value="Genomic_DNA"/>
</dbReference>
<feature type="domain" description="BTB" evidence="2">
    <location>
        <begin position="283"/>
        <end position="347"/>
    </location>
</feature>
<dbReference type="InterPro" id="IPR000210">
    <property type="entry name" value="BTB/POZ_dom"/>
</dbReference>
<dbReference type="PANTHER" id="PTHR24413">
    <property type="entry name" value="SPECKLE-TYPE POZ PROTEIN"/>
    <property type="match status" value="1"/>
</dbReference>
<evidence type="ECO:0000313" key="3">
    <source>
        <dbReference type="EMBL" id="CAG9811180.1"/>
    </source>
</evidence>
<dbReference type="PROSITE" id="PS50097">
    <property type="entry name" value="BTB"/>
    <property type="match status" value="2"/>
</dbReference>
<dbReference type="SUPFAM" id="SSF54695">
    <property type="entry name" value="POZ domain"/>
    <property type="match status" value="2"/>
</dbReference>
<dbReference type="Gene3D" id="3.80.10.10">
    <property type="entry name" value="Ribonuclease Inhibitor"/>
    <property type="match status" value="2"/>
</dbReference>
<evidence type="ECO:0000256" key="1">
    <source>
        <dbReference type="SAM" id="Coils"/>
    </source>
</evidence>
<sequence length="864" mass="100289">MELFCEFTDFTFTHGEKSYGCWIRNQEIPADQVIQIATNHEDQKSNNDVRHVKFDKCIVTKVPQGLTKIFPNLKILDIYDSRLKTISKDDLIEYKNIEKFLCERNDLEFLPGDLFEDFKNLNWIDFYGNQLKVIEPNILDSLEVVKHAIFGGNPNYDKCYSIYPIYNPNATLEKVKYQIFEKFFSSDQQKIQEFMNKFDNPSKMLKIYDAKAKTVVAKSNILDLKFSMLEEKLEKLSQDLENEKMKKLDMAKNFQEQIDYLALKLQSGLSVDIKTYILEESTKDFKIIIGSHEFTVHKFLLAARSPTLAELLKSNPEADNLKLSDVSADNFEIILKFLYTDELPGDERTDSMLLFAAAGKLKIQELKNHAAEKVISQIDEDNALKILYEASKYEHDKLAQAAFEKIKKKYPRMHFKDKWMKQPEKLQKILEPPKTLEMAVLCEFTNQTFPHGEQFYACEVKNQIIPENKDVKLIESFQNVKINDDVHGVKFSNCTINKIPSGLTKLFPNMKFLIIISSKLKSISKNDLTEYKSLEKFICEGNDVEFLPGDLFEGFSNLVFISFSMNKLNDIEANILDQLPNLKHVNFKNNPKYSKAFSIYPVYKANATLDDVMSQLFEKFYTKIENVKKMMQKYEQEIQQLKNPGGNLLKFSAPSTVAESEYQKLVHRLQTGIFGDLEAYILDEKSKDFKVIIGSQEFPVHKFLLAARSSTLAELLKNNPEAENLKLLDLSAEIFGKILKFLYTDELPGDDGTDFLEIFAAAGKLKIQELKNFAAGKIFDQLNEENAFEILKQSNKYQIFELRDKAFQMIKNKHPNIEIKDEWASEPEKLFKIVQNTKMKEEAKRKYEEEIRKLDEQFEHSMIK</sequence>
<dbReference type="AlphaFoldDB" id="A0A9N9WVT4"/>
<dbReference type="OrthoDB" id="6359816at2759"/>
<dbReference type="Pfam" id="PF00651">
    <property type="entry name" value="BTB"/>
    <property type="match status" value="2"/>
</dbReference>
<feature type="coiled-coil region" evidence="1">
    <location>
        <begin position="617"/>
        <end position="644"/>
    </location>
</feature>
<name>A0A9N9WVT4_9DIPT</name>
<evidence type="ECO:0000313" key="4">
    <source>
        <dbReference type="Proteomes" id="UP001153620"/>
    </source>
</evidence>
<protein>
    <recommendedName>
        <fullName evidence="2">BTB domain-containing protein</fullName>
    </recommendedName>
</protein>
<reference evidence="3" key="2">
    <citation type="submission" date="2022-10" db="EMBL/GenBank/DDBJ databases">
        <authorList>
            <consortium name="ENA_rothamsted_submissions"/>
            <consortium name="culmorum"/>
            <person name="King R."/>
        </authorList>
    </citation>
    <scope>NUCLEOTIDE SEQUENCE</scope>
</reference>
<keyword evidence="4" id="KW-1185">Reference proteome</keyword>
<organism evidence="3 4">
    <name type="scientific">Chironomus riparius</name>
    <dbReference type="NCBI Taxonomy" id="315576"/>
    <lineage>
        <taxon>Eukaryota</taxon>
        <taxon>Metazoa</taxon>
        <taxon>Ecdysozoa</taxon>
        <taxon>Arthropoda</taxon>
        <taxon>Hexapoda</taxon>
        <taxon>Insecta</taxon>
        <taxon>Pterygota</taxon>
        <taxon>Neoptera</taxon>
        <taxon>Endopterygota</taxon>
        <taxon>Diptera</taxon>
        <taxon>Nematocera</taxon>
        <taxon>Chironomoidea</taxon>
        <taxon>Chironomidae</taxon>
        <taxon>Chironominae</taxon>
        <taxon>Chironomus</taxon>
    </lineage>
</organism>